<keyword evidence="12" id="KW-0863">Zinc-finger</keyword>
<protein>
    <recommendedName>
        <fullName evidence="21">Alkaline phosphatase, tissue-nonspecific isozyme</fullName>
        <ecNumber evidence="5">2.3.2.31</ecNumber>
        <ecNumber evidence="6">3.1.3.1</ecNumber>
    </recommendedName>
    <alternativeName>
        <fullName evidence="22">Phosphoamidase</fullName>
    </alternativeName>
</protein>
<dbReference type="Gene3D" id="3.10.110.10">
    <property type="entry name" value="Ubiquitin Conjugating Enzyme"/>
    <property type="match status" value="1"/>
</dbReference>
<dbReference type="GO" id="GO:0031214">
    <property type="term" value="P:biomineral tissue development"/>
    <property type="evidence" value="ECO:0007669"/>
    <property type="project" value="UniProtKB-KW"/>
</dbReference>
<dbReference type="SMART" id="SM00591">
    <property type="entry name" value="RWD"/>
    <property type="match status" value="1"/>
</dbReference>
<feature type="domain" description="RING-type" evidence="32">
    <location>
        <begin position="182"/>
        <end position="426"/>
    </location>
</feature>
<dbReference type="GO" id="GO:0004035">
    <property type="term" value="F:alkaline phosphatase activity"/>
    <property type="evidence" value="ECO:0007669"/>
    <property type="project" value="UniProtKB-EC"/>
</dbReference>
<evidence type="ECO:0000256" key="6">
    <source>
        <dbReference type="ARBA" id="ARBA00012647"/>
    </source>
</evidence>
<evidence type="ECO:0000256" key="27">
    <source>
        <dbReference type="ARBA" id="ARBA00049526"/>
    </source>
</evidence>
<keyword evidence="14 29" id="KW-0862">Zinc</keyword>
<keyword evidence="11" id="KW-0677">Repeat</keyword>
<dbReference type="GO" id="GO:0005737">
    <property type="term" value="C:cytoplasm"/>
    <property type="evidence" value="ECO:0007669"/>
    <property type="project" value="UniProtKB-ARBA"/>
</dbReference>
<comment type="catalytic activity">
    <reaction evidence="24">
        <text>ATP + H2O = ADP + phosphate + H(+)</text>
        <dbReference type="Rhea" id="RHEA:13065"/>
        <dbReference type="ChEBI" id="CHEBI:15377"/>
        <dbReference type="ChEBI" id="CHEBI:15378"/>
        <dbReference type="ChEBI" id="CHEBI:30616"/>
        <dbReference type="ChEBI" id="CHEBI:43474"/>
        <dbReference type="ChEBI" id="CHEBI:456216"/>
    </reaction>
    <physiologicalReaction direction="left-to-right" evidence="24">
        <dbReference type="Rhea" id="RHEA:13066"/>
    </physiologicalReaction>
</comment>
<proteinExistence type="inferred from homology"/>
<dbReference type="EMBL" id="CAJNYV010002038">
    <property type="protein sequence ID" value="CAF3451222.1"/>
    <property type="molecule type" value="Genomic_DNA"/>
</dbReference>
<gene>
    <name evidence="33" type="ORF">KIK155_LOCUS12397</name>
</gene>
<evidence type="ECO:0000256" key="26">
    <source>
        <dbReference type="ARBA" id="ARBA00049444"/>
    </source>
</evidence>
<comment type="catalytic activity">
    <reaction evidence="18">
        <text>AMP + H2O = adenosine + phosphate</text>
        <dbReference type="Rhea" id="RHEA:29375"/>
        <dbReference type="ChEBI" id="CHEBI:15377"/>
        <dbReference type="ChEBI" id="CHEBI:16335"/>
        <dbReference type="ChEBI" id="CHEBI:43474"/>
        <dbReference type="ChEBI" id="CHEBI:456215"/>
    </reaction>
    <physiologicalReaction direction="left-to-right" evidence="18">
        <dbReference type="Rhea" id="RHEA:29376"/>
    </physiologicalReaction>
</comment>
<name>A0A818DPW4_9BILA</name>
<dbReference type="CDD" id="cd20341">
    <property type="entry name" value="BRcat_RBR_RNF14"/>
    <property type="match status" value="1"/>
</dbReference>
<evidence type="ECO:0000256" key="20">
    <source>
        <dbReference type="ARBA" id="ARBA00038342"/>
    </source>
</evidence>
<dbReference type="Proteomes" id="UP000663865">
    <property type="component" value="Unassembled WGS sequence"/>
</dbReference>
<evidence type="ECO:0000256" key="19">
    <source>
        <dbReference type="ARBA" id="ARBA00037828"/>
    </source>
</evidence>
<evidence type="ECO:0000256" key="29">
    <source>
        <dbReference type="PIRSR" id="PIRSR601952-2"/>
    </source>
</evidence>
<dbReference type="SMART" id="SM00098">
    <property type="entry name" value="alkPPc"/>
    <property type="match status" value="1"/>
</dbReference>
<feature type="binding site" evidence="29">
    <location>
        <position position="881"/>
    </location>
    <ligand>
        <name>Zn(2+)</name>
        <dbReference type="ChEBI" id="CHEBI:29105"/>
        <label>2</label>
    </ligand>
</feature>
<comment type="subcellular location">
    <subcellularLocation>
        <location evidence="19">Extracellular vesicle membrane</location>
        <topology evidence="19">Lipid-anchor</topology>
        <topology evidence="19">GPI-anchor</topology>
    </subcellularLocation>
    <subcellularLocation>
        <location evidence="2">Membrane</location>
        <topology evidence="2">Single-pass membrane protein</topology>
    </subcellularLocation>
</comment>
<sequence>MSTADSEIQSDELDALGSILDETTFEMTKASIATEKTHGTIVIEVTLPDQFHIEYYPNHRRHVEYLPPIFLRFTLPNDYPSISSPCFQLECIWMTDEQLQVLSENLNNIWLDNSNEPILFLWYSSLSAQTLEWLNMTTTLDLQLSFPSIITESIKPQLTSAQVAATIHNYEREKKIVILSRTIITCPVCVDEVAGTDCFLCYACSGEACKPCIKSYLETRILAGQVKHITCPINPSCNVELTPAQIASCVDKQVFHRYDRLLFQLSIDSMDDIIYCPRCEKPVIVTKGTDDYLKNTLGECATCSFVFCTLCGKTFHGVNPCQYSENKLKDIYKEYQNATPEERLALEQRYGKIFNRLMDDMASMETIKQTARQCPQCSIYVDKLEGCNKMTCIKCHSYFCWVCLQLLSKTDPYGHFNRPGMYHFLVILLIVASNLNIDAGRTDWSEEKNPSFWNEQARLDIEYNIRRTENKRTAKNVIFFLGDGMGISTVTAGRIRKGQMLGQLGEDFITEMEQFSHLGLAKTYCTDHQTSDSAATATALFCGVKAALGTIGLDGRALRGNCSSSHGHHANSIFEWAQQLGYHIGIVVTSRVSHASPASGYAHSPERNWEGYDSINFGAKQVAEGCVDIAQQLVLRSPPIDLVLGGGRRFFYPTQTPDIANSSLRGARTDNVSLIDDIWKGRFIWNKTDLHKIELGSSAPILGLFHYDQMRFETDRIQDPKEEPSLSEMATFAVKHLLQKSQDKNGFFLFVEGSRIDHAHHYTQPRYALDDYVEFDNTIGQIKRILQDEGVLDDTLLVVTSDHSNAFSFGAGAARGSNIFGFGTLENANVSSIDKMPVNIIAYGNGPNFASNRNKTYLDSLDFNQTGYRAPAALPMSEASHAGEDVAVFAQGPWSHLFIGVMEQSTIAHKMAYAACWGDYQKRKGCA</sequence>
<dbReference type="InterPro" id="IPR013083">
    <property type="entry name" value="Znf_RING/FYVE/PHD"/>
</dbReference>
<evidence type="ECO:0000256" key="10">
    <source>
        <dbReference type="ARBA" id="ARBA00022723"/>
    </source>
</evidence>
<dbReference type="InterPro" id="IPR047548">
    <property type="entry name" value="Rcat_RBR_RNF14"/>
</dbReference>
<comment type="catalytic activity">
    <reaction evidence="26">
        <text>pyridoxal 5'-phosphate + H2O = pyridoxal + phosphate</text>
        <dbReference type="Rhea" id="RHEA:20533"/>
        <dbReference type="ChEBI" id="CHEBI:15377"/>
        <dbReference type="ChEBI" id="CHEBI:17310"/>
        <dbReference type="ChEBI" id="CHEBI:43474"/>
        <dbReference type="ChEBI" id="CHEBI:597326"/>
    </reaction>
    <physiologicalReaction direction="left-to-right" evidence="26">
        <dbReference type="Rhea" id="RHEA:20534"/>
    </physiologicalReaction>
</comment>
<evidence type="ECO:0000256" key="14">
    <source>
        <dbReference type="ARBA" id="ARBA00022833"/>
    </source>
</evidence>
<feature type="binding site" evidence="29">
    <location>
        <position position="761"/>
    </location>
    <ligand>
        <name>Zn(2+)</name>
        <dbReference type="ChEBI" id="CHEBI:29105"/>
        <label>2</label>
    </ligand>
</feature>
<evidence type="ECO:0000256" key="11">
    <source>
        <dbReference type="ARBA" id="ARBA00022737"/>
    </source>
</evidence>
<dbReference type="Pfam" id="PF00245">
    <property type="entry name" value="Alk_phosphatase"/>
    <property type="match status" value="1"/>
</dbReference>
<comment type="catalytic activity">
    <reaction evidence="27">
        <text>ADP + H2O = AMP + phosphate + H(+)</text>
        <dbReference type="Rhea" id="RHEA:61436"/>
        <dbReference type="ChEBI" id="CHEBI:15377"/>
        <dbReference type="ChEBI" id="CHEBI:15378"/>
        <dbReference type="ChEBI" id="CHEBI:43474"/>
        <dbReference type="ChEBI" id="CHEBI:456215"/>
        <dbReference type="ChEBI" id="CHEBI:456216"/>
    </reaction>
    <physiologicalReaction direction="left-to-right" evidence="27">
        <dbReference type="Rhea" id="RHEA:61437"/>
    </physiologicalReaction>
</comment>
<keyword evidence="15" id="KW-1133">Transmembrane helix</keyword>
<evidence type="ECO:0000256" key="4">
    <source>
        <dbReference type="ARBA" id="ARBA00011738"/>
    </source>
</evidence>
<feature type="binding site" evidence="29">
    <location>
        <position position="802"/>
    </location>
    <ligand>
        <name>Zn(2+)</name>
        <dbReference type="ChEBI" id="CHEBI:29105"/>
        <label>2</label>
    </ligand>
</feature>
<keyword evidence="8" id="KW-0808">Transferase</keyword>
<evidence type="ECO:0000313" key="34">
    <source>
        <dbReference type="Proteomes" id="UP000663865"/>
    </source>
</evidence>
<keyword evidence="16" id="KW-0472">Membrane</keyword>
<feature type="binding site" evidence="29">
    <location>
        <position position="757"/>
    </location>
    <ligand>
        <name>Zn(2+)</name>
        <dbReference type="ChEBI" id="CHEBI:29105"/>
        <label>2</label>
    </ligand>
</feature>
<dbReference type="InterPro" id="IPR044066">
    <property type="entry name" value="TRIAD_supradom"/>
</dbReference>
<evidence type="ECO:0000256" key="13">
    <source>
        <dbReference type="ARBA" id="ARBA00022786"/>
    </source>
</evidence>
<comment type="catalytic activity">
    <reaction evidence="17">
        <text>a phosphate monoester + H2O = an alcohol + phosphate</text>
        <dbReference type="Rhea" id="RHEA:15017"/>
        <dbReference type="ChEBI" id="CHEBI:15377"/>
        <dbReference type="ChEBI" id="CHEBI:30879"/>
        <dbReference type="ChEBI" id="CHEBI:43474"/>
        <dbReference type="ChEBI" id="CHEBI:67140"/>
        <dbReference type="EC" id="3.1.3.1"/>
    </reaction>
    <physiologicalReaction direction="left-to-right" evidence="17">
        <dbReference type="Rhea" id="RHEA:15018"/>
    </physiologicalReaction>
</comment>
<comment type="similarity">
    <text evidence="20">Belongs to the RBR family. RNF144 subfamily.</text>
</comment>
<comment type="similarity">
    <text evidence="30">Belongs to the alkaline phosphatase family.</text>
</comment>
<keyword evidence="7" id="KW-0091">Biomineralization</keyword>
<evidence type="ECO:0000256" key="28">
    <source>
        <dbReference type="PIRSR" id="PIRSR601952-1"/>
    </source>
</evidence>
<evidence type="ECO:0000256" key="25">
    <source>
        <dbReference type="ARBA" id="ARBA00048929"/>
    </source>
</evidence>
<dbReference type="Pfam" id="PF26200">
    <property type="entry name" value="Rcat_RNF216"/>
    <property type="match status" value="1"/>
</dbReference>
<reference evidence="33" key="1">
    <citation type="submission" date="2021-02" db="EMBL/GenBank/DDBJ databases">
        <authorList>
            <person name="Nowell W R."/>
        </authorList>
    </citation>
    <scope>NUCLEOTIDE SEQUENCE</scope>
</reference>
<keyword evidence="13" id="KW-0833">Ubl conjugation pathway</keyword>
<evidence type="ECO:0000313" key="33">
    <source>
        <dbReference type="EMBL" id="CAF3451222.1"/>
    </source>
</evidence>
<evidence type="ECO:0000256" key="3">
    <source>
        <dbReference type="ARBA" id="ARBA00004906"/>
    </source>
</evidence>
<accession>A0A818DPW4</accession>
<keyword evidence="10 29" id="KW-0479">Metal-binding</keyword>
<dbReference type="GO" id="GO:0031090">
    <property type="term" value="C:organelle membrane"/>
    <property type="evidence" value="ECO:0007669"/>
    <property type="project" value="UniProtKB-ARBA"/>
</dbReference>
<comment type="pathway">
    <text evidence="3">Protein modification; protein ubiquitination.</text>
</comment>
<keyword evidence="29" id="KW-0460">Magnesium</keyword>
<evidence type="ECO:0000259" key="31">
    <source>
        <dbReference type="PROSITE" id="PS50908"/>
    </source>
</evidence>
<dbReference type="PROSITE" id="PS51873">
    <property type="entry name" value="TRIAD"/>
    <property type="match status" value="1"/>
</dbReference>
<organism evidence="33 34">
    <name type="scientific">Rotaria socialis</name>
    <dbReference type="NCBI Taxonomy" id="392032"/>
    <lineage>
        <taxon>Eukaryota</taxon>
        <taxon>Metazoa</taxon>
        <taxon>Spiralia</taxon>
        <taxon>Gnathifera</taxon>
        <taxon>Rotifera</taxon>
        <taxon>Eurotatoria</taxon>
        <taxon>Bdelloidea</taxon>
        <taxon>Philodinida</taxon>
        <taxon>Philodinidae</taxon>
        <taxon>Rotaria</taxon>
    </lineage>
</organism>
<dbReference type="PRINTS" id="PR00113">
    <property type="entry name" value="ALKPHPHTASE"/>
</dbReference>
<dbReference type="SUPFAM" id="SSF54495">
    <property type="entry name" value="UBC-like"/>
    <property type="match status" value="1"/>
</dbReference>
<dbReference type="Pfam" id="PF01485">
    <property type="entry name" value="IBR"/>
    <property type="match status" value="1"/>
</dbReference>
<evidence type="ECO:0000259" key="32">
    <source>
        <dbReference type="PROSITE" id="PS51873"/>
    </source>
</evidence>
<feature type="active site" description="Phosphoserine intermediate" evidence="28">
    <location>
        <position position="533"/>
    </location>
</feature>
<comment type="catalytic activity">
    <reaction evidence="25">
        <text>phosphoethanolamine + H2O = ethanolamine + phosphate</text>
        <dbReference type="Rhea" id="RHEA:16089"/>
        <dbReference type="ChEBI" id="CHEBI:15377"/>
        <dbReference type="ChEBI" id="CHEBI:43474"/>
        <dbReference type="ChEBI" id="CHEBI:57603"/>
        <dbReference type="ChEBI" id="CHEBI:58190"/>
    </reaction>
    <physiologicalReaction direction="left-to-right" evidence="25">
        <dbReference type="Rhea" id="RHEA:16090"/>
    </physiologicalReaction>
</comment>
<keyword evidence="9" id="KW-0812">Transmembrane</keyword>
<dbReference type="Gene3D" id="3.30.40.10">
    <property type="entry name" value="Zinc/RING finger domain, C3HC4 (zinc finger)"/>
    <property type="match status" value="1"/>
</dbReference>
<evidence type="ECO:0000256" key="17">
    <source>
        <dbReference type="ARBA" id="ARBA00036105"/>
    </source>
</evidence>
<feature type="binding site" evidence="29">
    <location>
        <position position="596"/>
    </location>
    <ligand>
        <name>Mg(2+)</name>
        <dbReference type="ChEBI" id="CHEBI:18420"/>
    </ligand>
</feature>
<dbReference type="InterPro" id="IPR017850">
    <property type="entry name" value="Alkaline_phosphatase_core_sf"/>
</dbReference>
<dbReference type="Pfam" id="PF05773">
    <property type="entry name" value="RWD"/>
    <property type="match status" value="1"/>
</dbReference>
<feature type="binding site" evidence="29">
    <location>
        <position position="483"/>
    </location>
    <ligand>
        <name>Zn(2+)</name>
        <dbReference type="ChEBI" id="CHEBI:29105"/>
        <label>2</label>
    </ligand>
</feature>
<evidence type="ECO:0000256" key="16">
    <source>
        <dbReference type="ARBA" id="ARBA00023136"/>
    </source>
</evidence>
<evidence type="ECO:0000256" key="2">
    <source>
        <dbReference type="ARBA" id="ARBA00004167"/>
    </source>
</evidence>
<evidence type="ECO:0000256" key="7">
    <source>
        <dbReference type="ARBA" id="ARBA00022591"/>
    </source>
</evidence>
<dbReference type="Gene3D" id="2.20.25.20">
    <property type="match status" value="1"/>
</dbReference>
<evidence type="ECO:0000256" key="24">
    <source>
        <dbReference type="ARBA" id="ARBA00048778"/>
    </source>
</evidence>
<evidence type="ECO:0000256" key="21">
    <source>
        <dbReference type="ARBA" id="ARBA00040525"/>
    </source>
</evidence>
<dbReference type="CDD" id="cd20354">
    <property type="entry name" value="Rcat_RBR_RNF14"/>
    <property type="match status" value="1"/>
</dbReference>
<dbReference type="InterPro" id="IPR006575">
    <property type="entry name" value="RWD_dom"/>
</dbReference>
<dbReference type="CDD" id="cd16012">
    <property type="entry name" value="ALP"/>
    <property type="match status" value="1"/>
</dbReference>
<dbReference type="InterPro" id="IPR002867">
    <property type="entry name" value="IBR_dom"/>
</dbReference>
<dbReference type="InterPro" id="IPR016135">
    <property type="entry name" value="UBQ-conjugating_enzyme/RWD"/>
</dbReference>
<dbReference type="PANTHER" id="PTHR11596:SF74">
    <property type="entry name" value="ALKALINE PHOSPHATASE, TISSUE-NONSPECIFIC ISOZYME"/>
    <property type="match status" value="1"/>
</dbReference>
<comment type="caution">
    <text evidence="33">The sequence shown here is derived from an EMBL/GenBank/DDBJ whole genome shotgun (WGS) entry which is preliminary data.</text>
</comment>
<dbReference type="InterPro" id="IPR001952">
    <property type="entry name" value="Alkaline_phosphatase"/>
</dbReference>
<comment type="subunit">
    <text evidence="4">Homodimer.</text>
</comment>
<feature type="binding site" evidence="29">
    <location>
        <position position="752"/>
    </location>
    <ligand>
        <name>Mg(2+)</name>
        <dbReference type="ChEBI" id="CHEBI:18420"/>
    </ligand>
</feature>
<dbReference type="CDD" id="cd23820">
    <property type="entry name" value="RWD_RNF14"/>
    <property type="match status" value="1"/>
</dbReference>
<dbReference type="SMART" id="SM00647">
    <property type="entry name" value="IBR"/>
    <property type="match status" value="2"/>
</dbReference>
<dbReference type="FunFam" id="3.30.40.10:FF:000051">
    <property type="entry name" value="RBR-type E3 ubiquitin transferase"/>
    <property type="match status" value="1"/>
</dbReference>
<comment type="catalytic activity">
    <reaction evidence="23">
        <text>diphosphate + H2O = 2 phosphate + H(+)</text>
        <dbReference type="Rhea" id="RHEA:24576"/>
        <dbReference type="ChEBI" id="CHEBI:15377"/>
        <dbReference type="ChEBI" id="CHEBI:15378"/>
        <dbReference type="ChEBI" id="CHEBI:33019"/>
        <dbReference type="ChEBI" id="CHEBI:43474"/>
    </reaction>
    <physiologicalReaction direction="left-to-right" evidence="23">
        <dbReference type="Rhea" id="RHEA:24577"/>
    </physiologicalReaction>
</comment>
<evidence type="ECO:0000256" key="8">
    <source>
        <dbReference type="ARBA" id="ARBA00022679"/>
    </source>
</evidence>
<comment type="catalytic activity">
    <reaction evidence="1">
        <text>[E2 ubiquitin-conjugating enzyme]-S-ubiquitinyl-L-cysteine + [acceptor protein]-L-lysine = [E2 ubiquitin-conjugating enzyme]-L-cysteine + [acceptor protein]-N(6)-ubiquitinyl-L-lysine.</text>
        <dbReference type="EC" id="2.3.2.31"/>
    </reaction>
</comment>
<feature type="binding site" evidence="29">
    <location>
        <position position="803"/>
    </location>
    <ligand>
        <name>Zn(2+)</name>
        <dbReference type="ChEBI" id="CHEBI:29105"/>
        <label>2</label>
    </ligand>
</feature>
<dbReference type="PANTHER" id="PTHR11596">
    <property type="entry name" value="ALKALINE PHOSPHATASE"/>
    <property type="match status" value="1"/>
</dbReference>
<evidence type="ECO:0000256" key="12">
    <source>
        <dbReference type="ARBA" id="ARBA00022771"/>
    </source>
</evidence>
<evidence type="ECO:0000256" key="18">
    <source>
        <dbReference type="ARBA" id="ARBA00036923"/>
    </source>
</evidence>
<evidence type="ECO:0000256" key="23">
    <source>
        <dbReference type="ARBA" id="ARBA00048097"/>
    </source>
</evidence>
<dbReference type="GO" id="GO:0008270">
    <property type="term" value="F:zinc ion binding"/>
    <property type="evidence" value="ECO:0007669"/>
    <property type="project" value="UniProtKB-KW"/>
</dbReference>
<evidence type="ECO:0000256" key="9">
    <source>
        <dbReference type="ARBA" id="ARBA00022692"/>
    </source>
</evidence>
<evidence type="ECO:0000256" key="1">
    <source>
        <dbReference type="ARBA" id="ARBA00001798"/>
    </source>
</evidence>
<dbReference type="GO" id="GO:0061630">
    <property type="term" value="F:ubiquitin protein ligase activity"/>
    <property type="evidence" value="ECO:0007669"/>
    <property type="project" value="UniProtKB-EC"/>
</dbReference>
<dbReference type="AlphaFoldDB" id="A0A818DPW4"/>
<dbReference type="SUPFAM" id="SSF53649">
    <property type="entry name" value="Alkaline phosphatase-like"/>
    <property type="match status" value="1"/>
</dbReference>
<dbReference type="PROSITE" id="PS50908">
    <property type="entry name" value="RWD"/>
    <property type="match status" value="1"/>
</dbReference>
<evidence type="ECO:0000256" key="30">
    <source>
        <dbReference type="RuleBase" id="RU003946"/>
    </source>
</evidence>
<dbReference type="EC" id="3.1.3.1" evidence="6"/>
<feature type="binding site" evidence="29">
    <location>
        <position position="594"/>
    </location>
    <ligand>
        <name>Mg(2+)</name>
        <dbReference type="ChEBI" id="CHEBI:18420"/>
    </ligand>
</feature>
<dbReference type="EC" id="2.3.2.31" evidence="5"/>
<dbReference type="Gene3D" id="3.40.720.10">
    <property type="entry name" value="Alkaline Phosphatase, subunit A"/>
    <property type="match status" value="1"/>
</dbReference>
<feature type="domain" description="RWD" evidence="31">
    <location>
        <begin position="11"/>
        <end position="133"/>
    </location>
</feature>
<comment type="cofactor">
    <cofactor evidence="29">
        <name>Zn(2+)</name>
        <dbReference type="ChEBI" id="CHEBI:29105"/>
    </cofactor>
    <text evidence="29">Binds 2 Zn(2+) ions.</text>
</comment>
<feature type="binding site" evidence="29">
    <location>
        <position position="483"/>
    </location>
    <ligand>
        <name>Mg(2+)</name>
        <dbReference type="ChEBI" id="CHEBI:18420"/>
    </ligand>
</feature>
<dbReference type="SUPFAM" id="SSF57850">
    <property type="entry name" value="RING/U-box"/>
    <property type="match status" value="3"/>
</dbReference>
<evidence type="ECO:0000256" key="15">
    <source>
        <dbReference type="ARBA" id="ARBA00022989"/>
    </source>
</evidence>
<comment type="cofactor">
    <cofactor evidence="29">
        <name>Mg(2+)</name>
        <dbReference type="ChEBI" id="CHEBI:18420"/>
    </cofactor>
    <text evidence="29">Binds 1 Mg(2+) ion.</text>
</comment>
<evidence type="ECO:0000256" key="22">
    <source>
        <dbReference type="ARBA" id="ARBA00042603"/>
    </source>
</evidence>
<evidence type="ECO:0000256" key="5">
    <source>
        <dbReference type="ARBA" id="ARBA00012251"/>
    </source>
</evidence>